<keyword evidence="3 5" id="KW-0175">Coiled coil</keyword>
<evidence type="ECO:0000256" key="3">
    <source>
        <dbReference type="ARBA" id="ARBA00023054"/>
    </source>
</evidence>
<protein>
    <submittedName>
        <fullName evidence="6">DNA recombination protein RmuC</fullName>
    </submittedName>
</protein>
<dbReference type="InterPro" id="IPR003798">
    <property type="entry name" value="DNA_recombination_RmuC"/>
</dbReference>
<evidence type="ECO:0000313" key="6">
    <source>
        <dbReference type="EMBL" id="RAI99377.1"/>
    </source>
</evidence>
<proteinExistence type="inferred from homology"/>
<evidence type="ECO:0000256" key="5">
    <source>
        <dbReference type="SAM" id="Coils"/>
    </source>
</evidence>
<comment type="similarity">
    <text evidence="2">Belongs to the RmuC family.</text>
</comment>
<keyword evidence="7" id="KW-1185">Reference proteome</keyword>
<sequence length="490" mass="56162">MMEVLLLVGGLILGGLVGYFVGKLQGGSGSVSKLQFEQLQSQFSQLQIESAQKLSKQEVDAKYVSRELHQHTMLQLREQDSERGDLKMTVQMKDNEILDLNTELTALKKENEHLMDRMSDFKVEVEQLQSQAEERFKNIATEILRANSKEFTLTNLQSMDGILTPLKTDLANFKKTVEDTRKEDIQDITSLKKEIEQLHKLNNQLSEDAKNLAGALQADVKVQGSWGEERLRVILEAEGLQKYVDYTEQNQYFDEEQQQIRKPDMIIKLPDGNSIVIDSKVSLNAYVHYFNAHDPNEKKGYLKQLVRNITTHIDDLSAKNYHHLRDLKAPPFVFMFMHFESALTLALNEEPSIFERAIKKNIVIITPTTLIAAMKMVKMIWQKENRVQNVEEIFKQCGALYDKFVRFLDSMEGVGIGLENANKNYKAAMDHLKDGTRRGDTIIGRVERLRELEAKTTKQISPKYFTEIQMLDNDLSIVPTEDTNGANIEE</sequence>
<evidence type="ECO:0000256" key="1">
    <source>
        <dbReference type="ARBA" id="ARBA00003416"/>
    </source>
</evidence>
<comment type="caution">
    <text evidence="6">The sequence shown here is derived from an EMBL/GenBank/DDBJ whole genome shotgun (WGS) entry which is preliminary data.</text>
</comment>
<dbReference type="GO" id="GO:0006310">
    <property type="term" value="P:DNA recombination"/>
    <property type="evidence" value="ECO:0007669"/>
    <property type="project" value="UniProtKB-KW"/>
</dbReference>
<dbReference type="PANTHER" id="PTHR30563:SF0">
    <property type="entry name" value="DNA RECOMBINATION PROTEIN RMUC"/>
    <property type="match status" value="1"/>
</dbReference>
<comment type="function">
    <text evidence="1">Involved in DNA recombination.</text>
</comment>
<dbReference type="AlphaFoldDB" id="A0A327Q6F6"/>
<evidence type="ECO:0000256" key="2">
    <source>
        <dbReference type="ARBA" id="ARBA00009840"/>
    </source>
</evidence>
<evidence type="ECO:0000313" key="7">
    <source>
        <dbReference type="Proteomes" id="UP000249547"/>
    </source>
</evidence>
<evidence type="ECO:0000256" key="4">
    <source>
        <dbReference type="ARBA" id="ARBA00023172"/>
    </source>
</evidence>
<keyword evidence="4" id="KW-0233">DNA recombination</keyword>
<feature type="coiled-coil region" evidence="5">
    <location>
        <begin position="90"/>
        <end position="131"/>
    </location>
</feature>
<accession>A0A327Q6F6</accession>
<organism evidence="6 7">
    <name type="scientific">Chitinophaga skermanii</name>
    <dbReference type="NCBI Taxonomy" id="331697"/>
    <lineage>
        <taxon>Bacteria</taxon>
        <taxon>Pseudomonadati</taxon>
        <taxon>Bacteroidota</taxon>
        <taxon>Chitinophagia</taxon>
        <taxon>Chitinophagales</taxon>
        <taxon>Chitinophagaceae</taxon>
        <taxon>Chitinophaga</taxon>
    </lineage>
</organism>
<gene>
    <name evidence="6" type="ORF">LX64_04508</name>
</gene>
<dbReference type="Pfam" id="PF02646">
    <property type="entry name" value="RmuC"/>
    <property type="match status" value="1"/>
</dbReference>
<dbReference type="EMBL" id="QLLL01000010">
    <property type="protein sequence ID" value="RAI99377.1"/>
    <property type="molecule type" value="Genomic_DNA"/>
</dbReference>
<dbReference type="OrthoDB" id="370725at2"/>
<reference evidence="6 7" key="1">
    <citation type="submission" date="2018-06" db="EMBL/GenBank/DDBJ databases">
        <title>Genomic Encyclopedia of Archaeal and Bacterial Type Strains, Phase II (KMG-II): from individual species to whole genera.</title>
        <authorList>
            <person name="Goeker M."/>
        </authorList>
    </citation>
    <scope>NUCLEOTIDE SEQUENCE [LARGE SCALE GENOMIC DNA]</scope>
    <source>
        <strain evidence="6 7">DSM 23857</strain>
    </source>
</reference>
<dbReference type="PANTHER" id="PTHR30563">
    <property type="entry name" value="DNA RECOMBINATION PROTEIN RMUC"/>
    <property type="match status" value="1"/>
</dbReference>
<dbReference type="Proteomes" id="UP000249547">
    <property type="component" value="Unassembled WGS sequence"/>
</dbReference>
<name>A0A327Q6F6_9BACT</name>
<dbReference type="RefSeq" id="WP_111599903.1">
    <property type="nucleotide sequence ID" value="NZ_QLLL01000010.1"/>
</dbReference>
<feature type="coiled-coil region" evidence="5">
    <location>
        <begin position="188"/>
        <end position="215"/>
    </location>
</feature>